<feature type="transmembrane region" description="Helical" evidence="10">
    <location>
        <begin position="275"/>
        <end position="293"/>
    </location>
</feature>
<dbReference type="CDD" id="cd12921">
    <property type="entry name" value="VKOR_4"/>
    <property type="match status" value="1"/>
</dbReference>
<dbReference type="Gene3D" id="1.20.1440.130">
    <property type="entry name" value="VKOR domain"/>
    <property type="match status" value="1"/>
</dbReference>
<dbReference type="STRING" id="1341154.FCR2A7T_01560"/>
<dbReference type="EMBL" id="VLKQ01000005">
    <property type="protein sequence ID" value="TWI12847.1"/>
    <property type="molecule type" value="Genomic_DNA"/>
</dbReference>
<dbReference type="GO" id="GO:0016491">
    <property type="term" value="F:oxidoreductase activity"/>
    <property type="evidence" value="ECO:0007669"/>
    <property type="project" value="UniProtKB-KW"/>
</dbReference>
<evidence type="ECO:0000256" key="6">
    <source>
        <dbReference type="ARBA" id="ARBA00023002"/>
    </source>
</evidence>
<feature type="transmembrane region" description="Helical" evidence="10">
    <location>
        <begin position="305"/>
        <end position="322"/>
    </location>
</feature>
<dbReference type="Proteomes" id="UP000319848">
    <property type="component" value="Unassembled WGS sequence"/>
</dbReference>
<keyword evidence="14" id="KW-1185">Reference proteome</keyword>
<evidence type="ECO:0000256" key="10">
    <source>
        <dbReference type="SAM" id="Phobius"/>
    </source>
</evidence>
<evidence type="ECO:0000256" key="8">
    <source>
        <dbReference type="ARBA" id="ARBA00023157"/>
    </source>
</evidence>
<evidence type="ECO:0000256" key="4">
    <source>
        <dbReference type="ARBA" id="ARBA00022719"/>
    </source>
</evidence>
<dbReference type="InterPro" id="IPR036249">
    <property type="entry name" value="Thioredoxin-like_sf"/>
</dbReference>
<keyword evidence="9" id="KW-0676">Redox-active center</keyword>
<feature type="domain" description="Thioredoxin-like fold" evidence="12">
    <location>
        <begin position="368"/>
        <end position="512"/>
    </location>
</feature>
<dbReference type="GO" id="GO:0016853">
    <property type="term" value="F:isomerase activity"/>
    <property type="evidence" value="ECO:0007669"/>
    <property type="project" value="UniProtKB-KW"/>
</dbReference>
<dbReference type="RefSeq" id="WP_023569350.1">
    <property type="nucleotide sequence ID" value="NZ_AVBI01000001.1"/>
</dbReference>
<keyword evidence="4" id="KW-0874">Quinone</keyword>
<protein>
    <submittedName>
        <fullName evidence="13">Protein-disulfide isomerase</fullName>
    </submittedName>
</protein>
<keyword evidence="13" id="KW-0413">Isomerase</keyword>
<feature type="transmembrane region" description="Helical" evidence="10">
    <location>
        <begin position="160"/>
        <end position="178"/>
    </location>
</feature>
<keyword evidence="8" id="KW-1015">Disulfide bond</keyword>
<keyword evidence="3 10" id="KW-0812">Transmembrane</keyword>
<dbReference type="Pfam" id="PF13462">
    <property type="entry name" value="Thioredoxin_4"/>
    <property type="match status" value="1"/>
</dbReference>
<sequence length="524" mass="60790">MSVNFTFFFQYLKKEKIAIDEDEFDFQIQSHPYYPSLLAVSDTLGFFKINNLTARIENDDLEHLPDNFIGLIKNEDPVPAMAHIERTKTGYRYTQNKKPVILSKQAFQDVFQNIVLIAEKEEDVVVSKKINNFRNLGLWIFGMLYVVLILMNTISILSGLFLFFGLIGLFLSVEAISYEFGIKTKFSEAVCSIAENTDCNVVITSQKSKILEHFRFSDASITFFGAQLLCLLFFSISNQLDSFFSISMTLLIVSLPITLISLYQQIVVVKKICPMCMVIIGLLYSEIIALYFFKESQWKFNFQMVLYYTTILLGLYLTVFFVKKTMKDNLNLQSEIVKSNRFKRNYSLFKIALLSSDTVSDKSNEVRRVFLGNPEANLKIILVSSPFCAHCKEAHKILEEVLERFGDKVVFDLRFNYDEKGNENAKKIHYKLMRIYFDEGQESFLKALHNWFETKEETKLISKVAQQITDLQISELLREQLTWNRNNQITFVPAIIINGYHFPVQYDRNSLIHFIEDLANDVPV</sequence>
<feature type="transmembrane region" description="Helical" evidence="10">
    <location>
        <begin position="136"/>
        <end position="154"/>
    </location>
</feature>
<comment type="subcellular location">
    <subcellularLocation>
        <location evidence="1">Membrane</location>
        <topology evidence="1">Multi-pass membrane protein</topology>
    </subcellularLocation>
</comment>
<dbReference type="CDD" id="cd02972">
    <property type="entry name" value="DsbA_family"/>
    <property type="match status" value="1"/>
</dbReference>
<dbReference type="GO" id="GO:0048038">
    <property type="term" value="F:quinone binding"/>
    <property type="evidence" value="ECO:0007669"/>
    <property type="project" value="UniProtKB-KW"/>
</dbReference>
<dbReference type="Gene3D" id="3.40.30.10">
    <property type="entry name" value="Glutaredoxin"/>
    <property type="match status" value="1"/>
</dbReference>
<keyword evidence="5 10" id="KW-1133">Transmembrane helix</keyword>
<reference evidence="13 14" key="1">
    <citation type="journal article" date="2015" name="Stand. Genomic Sci.">
        <title>Genomic Encyclopedia of Bacterial and Archaeal Type Strains, Phase III: the genomes of soil and plant-associated and newly described type strains.</title>
        <authorList>
            <person name="Whitman W.B."/>
            <person name="Woyke T."/>
            <person name="Klenk H.P."/>
            <person name="Zhou Y."/>
            <person name="Lilburn T.G."/>
            <person name="Beck B.J."/>
            <person name="De Vos P."/>
            <person name="Vandamme P."/>
            <person name="Eisen J.A."/>
            <person name="Garrity G."/>
            <person name="Hugenholtz P."/>
            <person name="Kyrpides N.C."/>
        </authorList>
    </citation>
    <scope>NUCLEOTIDE SEQUENCE [LARGE SCALE GENOMIC DNA]</scope>
    <source>
        <strain evidence="13 14">CGMCC 1.7270</strain>
    </source>
</reference>
<evidence type="ECO:0000256" key="5">
    <source>
        <dbReference type="ARBA" id="ARBA00022989"/>
    </source>
</evidence>
<organism evidence="13 14">
    <name type="scientific">Flavobacterium cauense R2A-7</name>
    <dbReference type="NCBI Taxonomy" id="1341154"/>
    <lineage>
        <taxon>Bacteria</taxon>
        <taxon>Pseudomonadati</taxon>
        <taxon>Bacteroidota</taxon>
        <taxon>Flavobacteriia</taxon>
        <taxon>Flavobacteriales</taxon>
        <taxon>Flavobacteriaceae</taxon>
        <taxon>Flavobacterium</taxon>
    </lineage>
</organism>
<dbReference type="OrthoDB" id="1100563at2"/>
<comment type="caution">
    <text evidence="13">The sequence shown here is derived from an EMBL/GenBank/DDBJ whole genome shotgun (WGS) entry which is preliminary data.</text>
</comment>
<accession>V6S500</accession>
<dbReference type="InterPro" id="IPR012336">
    <property type="entry name" value="Thioredoxin-like_fold"/>
</dbReference>
<dbReference type="InterPro" id="IPR012932">
    <property type="entry name" value="VKOR"/>
</dbReference>
<feature type="domain" description="Vitamin K epoxide reductase" evidence="11">
    <location>
        <begin position="161"/>
        <end position="281"/>
    </location>
</feature>
<gene>
    <name evidence="13" type="ORF">IP98_01321</name>
</gene>
<proteinExistence type="inferred from homology"/>
<dbReference type="InterPro" id="IPR038354">
    <property type="entry name" value="VKOR_sf"/>
</dbReference>
<evidence type="ECO:0000256" key="9">
    <source>
        <dbReference type="ARBA" id="ARBA00023284"/>
    </source>
</evidence>
<evidence type="ECO:0000256" key="1">
    <source>
        <dbReference type="ARBA" id="ARBA00004141"/>
    </source>
</evidence>
<evidence type="ECO:0000256" key="3">
    <source>
        <dbReference type="ARBA" id="ARBA00022692"/>
    </source>
</evidence>
<dbReference type="Pfam" id="PF07884">
    <property type="entry name" value="VKOR"/>
    <property type="match status" value="1"/>
</dbReference>
<evidence type="ECO:0000256" key="2">
    <source>
        <dbReference type="ARBA" id="ARBA00006214"/>
    </source>
</evidence>
<dbReference type="AlphaFoldDB" id="V6S500"/>
<feature type="transmembrane region" description="Helical" evidence="10">
    <location>
        <begin position="216"/>
        <end position="236"/>
    </location>
</feature>
<comment type="similarity">
    <text evidence="2">Belongs to the VKOR family.</text>
</comment>
<feature type="transmembrane region" description="Helical" evidence="10">
    <location>
        <begin position="242"/>
        <end position="263"/>
    </location>
</feature>
<keyword evidence="6" id="KW-0560">Oxidoreductase</keyword>
<evidence type="ECO:0000313" key="14">
    <source>
        <dbReference type="Proteomes" id="UP000319848"/>
    </source>
</evidence>
<evidence type="ECO:0000313" key="13">
    <source>
        <dbReference type="EMBL" id="TWI12847.1"/>
    </source>
</evidence>
<dbReference type="GO" id="GO:0016020">
    <property type="term" value="C:membrane"/>
    <property type="evidence" value="ECO:0007669"/>
    <property type="project" value="UniProtKB-SubCell"/>
</dbReference>
<evidence type="ECO:0000259" key="12">
    <source>
        <dbReference type="Pfam" id="PF13462"/>
    </source>
</evidence>
<evidence type="ECO:0000256" key="7">
    <source>
        <dbReference type="ARBA" id="ARBA00023136"/>
    </source>
</evidence>
<name>V6S500_9FLAO</name>
<evidence type="ECO:0000259" key="11">
    <source>
        <dbReference type="Pfam" id="PF07884"/>
    </source>
</evidence>
<keyword evidence="7 10" id="KW-0472">Membrane</keyword>
<dbReference type="SUPFAM" id="SSF52833">
    <property type="entry name" value="Thioredoxin-like"/>
    <property type="match status" value="1"/>
</dbReference>